<feature type="transmembrane region" description="Helical" evidence="1">
    <location>
        <begin position="45"/>
        <end position="68"/>
    </location>
</feature>
<evidence type="ECO:0000313" key="3">
    <source>
        <dbReference type="Proteomes" id="UP000473574"/>
    </source>
</evidence>
<keyword evidence="1" id="KW-0812">Transmembrane</keyword>
<dbReference type="EMBL" id="QZCE01000002">
    <property type="protein sequence ID" value="NEZ66032.1"/>
    <property type="molecule type" value="Genomic_DNA"/>
</dbReference>
<protein>
    <submittedName>
        <fullName evidence="2">Uncharacterized protein</fullName>
    </submittedName>
</protein>
<dbReference type="RefSeq" id="WP_163667847.1">
    <property type="nucleotide sequence ID" value="NZ_QZCE01000002.1"/>
</dbReference>
<dbReference type="InterPro" id="IPR049774">
    <property type="entry name" value="EPS_HpsA-like"/>
</dbReference>
<reference evidence="2 3" key="1">
    <citation type="journal article" date="2020" name="Microb. Ecol.">
        <title>Ecogenomics of the Marine Benthic Filamentous Cyanobacterium Adonisia.</title>
        <authorList>
            <person name="Walter J.M."/>
            <person name="Coutinho F.H."/>
            <person name="Leomil L."/>
            <person name="Hargreaves P.I."/>
            <person name="Campeao M.E."/>
            <person name="Vieira V.V."/>
            <person name="Silva B.S."/>
            <person name="Fistarol G.O."/>
            <person name="Salomon P.S."/>
            <person name="Sawabe T."/>
            <person name="Mino S."/>
            <person name="Hosokawa M."/>
            <person name="Miyashita H."/>
            <person name="Maruyama F."/>
            <person name="van Verk M.C."/>
            <person name="Dutilh B.E."/>
            <person name="Thompson C.C."/>
            <person name="Thompson F.L."/>
        </authorList>
    </citation>
    <scope>NUCLEOTIDE SEQUENCE [LARGE SCALE GENOMIC DNA]</scope>
    <source>
        <strain evidence="2 3">CCMR0082</strain>
    </source>
</reference>
<sequence>MSTPKRSRVSNRRLLKRFVRLPNQLMAGLLRLVFISARFSRTRQAGFVLPTTVLLLLVVTLTVGSLSFRAFSRSASVIAEREQKVVYGAATPAIDRAKAKLEYLFDKRVPSNSTPKSADLEGFLREDNLFTIPGAVADGGETRIDLNGDGDLDNAWWFAADVNGDGTVDTDNERIVYSILVGHESSPTFTPAVDLEDIVSQDKADALVTRNGPIDVATTNNACPVSLGTNEEGWQEISAGSPVIKKNFQINAFTVNSNNVNRTVSALEVQQVREARKGSKWGAWFQNDLEIFPGAATPFTWNGAMHTEGSLFLKPTRSAFNLRMISSYNSCIYSEAASEIELVQNRAPNTYNGQVIAGSLTGDDPGFRRGKKTNLDWYNGLAAVGSDAIGPDEDSINTEPTNIEDLALDPIKLFTANELDYRNPAGWTPEDDAGFWNRNYARNRIARTDEDDPPFLDDIYRADGRFGPKAVYDSAKGLSLSNARAKLGDLISSIPFTADFTAAQRNELDSVGAPFDGLDGYWEKQATDKGAKVIVGERLQLGNSFGWKGAYASDVNPNSGASGAANRPRNSDSLYPAYNVAIGDTINDLDDQSLRLHARSLNDNLAAVQSMALYHYKSASKTFPRACMSLVSHPGTNTTRDNARTFNFLPKINAAGGLSLTPVDTDLVNVDFDGLPGNDVQIDADFFFGYGTNAWEYSPPLGTEAAFRAAYDTPALAPSPLKKALTNLAFFAGDPEGGSPSFTPVQGQQGGPDPFIHPYPYLSMWGDYSSLRRILEPVANGGLGNPNYDDLSIADKTTVQTAACTLGMLVTNIQVAESLDYTNANVQAALVALANEIDAIAATPALTNNDYVPEAYIAAFQRAGNAPALGLARLLHLKEQIRRDRTYGFLETPLSDKYSYTLANPQTIAGGQSLTTGTTVLLAFDPATDYFGTGLPNAGPNEERRFLQLAALAGGLEVAGSPQVGLPKFPSLYYLFPVEQHDYLGNHPINPALSVLQPDTRPAHEPYIDLDGDGDAATNPTYVAISNRLNPAAAALYPYEPFTPADLDAIRAEPRELIADWTLPYTDTDLAGRPNLINYAGGTDNVATLFQDKSFMDGREMISVRTVELDVAMATDAANADVDNKQVGGQSWFTEGEGATVQGGIFYAFREDARREDELFRPIASPNPIPEWGNCDATAEILTEACRMDFNVGAEQDPPIRRSADAQQDNYISTKPVDFYPDPERRPYGFRLSNGRTLNRADDVSTGLTFITDNALYVQGDFNLHIARRAFGGVAVGDPLEEFFTPVAGVVGLDEITEDEFYANRGNVAADFDTELFAKPNGDDWRVVELVADATSILSENFNDGVIRDYFLEPRGAGAGTGTSSYQNVFRVRQPGVTPWTPPPGTPGRGNRFAYPDANIDRVFQSKYAATTTNAVADPDPIWPFWIRRNGNVDGGDNADIYVNGGVRPNDRIAATDTRVNALLVGGIIPSRQNLSYGGLHNFPRLNENWTGNDLSISGAFYQLNFSTASTGLFEQDINAGRGAWEPGVDPVAGSGTQYYYGAPGRKWGYDVAFQYTSPGPLSQRFTGNESVRSEYYKDLPADDPYITNLQCAVDNNTGLPVVEKRTVTCP</sequence>
<name>A0A6M0SED8_9CYAN</name>
<proteinExistence type="predicted"/>
<evidence type="ECO:0000256" key="1">
    <source>
        <dbReference type="SAM" id="Phobius"/>
    </source>
</evidence>
<evidence type="ECO:0000313" key="2">
    <source>
        <dbReference type="EMBL" id="NEZ66032.1"/>
    </source>
</evidence>
<keyword evidence="1" id="KW-0472">Membrane</keyword>
<organism evidence="2 3">
    <name type="scientific">Adonisia turfae CCMR0082</name>
    <dbReference type="NCBI Taxonomy" id="2304604"/>
    <lineage>
        <taxon>Bacteria</taxon>
        <taxon>Bacillati</taxon>
        <taxon>Cyanobacteriota</taxon>
        <taxon>Adonisia</taxon>
        <taxon>Adonisia turfae</taxon>
    </lineage>
</organism>
<keyword evidence="1" id="KW-1133">Transmembrane helix</keyword>
<dbReference type="NCBIfam" id="NF038301">
    <property type="entry name" value="EPS_HpsA"/>
    <property type="match status" value="1"/>
</dbReference>
<gene>
    <name evidence="2" type="ORF">D0962_25265</name>
</gene>
<comment type="caution">
    <text evidence="2">The sequence shown here is derived from an EMBL/GenBank/DDBJ whole genome shotgun (WGS) entry which is preliminary data.</text>
</comment>
<dbReference type="Proteomes" id="UP000473574">
    <property type="component" value="Unassembled WGS sequence"/>
</dbReference>
<accession>A0A6M0SED8</accession>